<dbReference type="Proteomes" id="UP000515163">
    <property type="component" value="Unplaced"/>
</dbReference>
<evidence type="ECO:0000256" key="7">
    <source>
        <dbReference type="ARBA" id="ARBA00022777"/>
    </source>
</evidence>
<dbReference type="SUPFAM" id="SSF56112">
    <property type="entry name" value="Protein kinase-like (PK-like)"/>
    <property type="match status" value="1"/>
</dbReference>
<dbReference type="InterPro" id="IPR017441">
    <property type="entry name" value="Protein_kinase_ATP_BS"/>
</dbReference>
<proteinExistence type="inferred from homology"/>
<feature type="compositionally biased region" description="Polar residues" evidence="14">
    <location>
        <begin position="404"/>
        <end position="415"/>
    </location>
</feature>
<feature type="compositionally biased region" description="Basic and acidic residues" evidence="14">
    <location>
        <begin position="420"/>
        <end position="431"/>
    </location>
</feature>
<evidence type="ECO:0000256" key="12">
    <source>
        <dbReference type="PROSITE-ProRule" id="PRU10141"/>
    </source>
</evidence>
<dbReference type="InterPro" id="IPR000719">
    <property type="entry name" value="Prot_kinase_dom"/>
</dbReference>
<feature type="domain" description="Protein kinase" evidence="15">
    <location>
        <begin position="143"/>
        <end position="392"/>
    </location>
</feature>
<dbReference type="PROSITE" id="PS00108">
    <property type="entry name" value="PROTEIN_KINASE_ST"/>
    <property type="match status" value="1"/>
</dbReference>
<dbReference type="GO" id="GO:0004674">
    <property type="term" value="F:protein serine/threonine kinase activity"/>
    <property type="evidence" value="ECO:0007669"/>
    <property type="project" value="UniProtKB-KW"/>
</dbReference>
<dbReference type="InterPro" id="IPR008271">
    <property type="entry name" value="Ser/Thr_kinase_AS"/>
</dbReference>
<evidence type="ECO:0000259" key="15">
    <source>
        <dbReference type="PROSITE" id="PS50011"/>
    </source>
</evidence>
<comment type="catalytic activity">
    <reaction evidence="10">
        <text>L-threonyl-[protein] + ATP = O-phospho-L-threonyl-[protein] + ADP + H(+)</text>
        <dbReference type="Rhea" id="RHEA:46608"/>
        <dbReference type="Rhea" id="RHEA-COMP:11060"/>
        <dbReference type="Rhea" id="RHEA-COMP:11605"/>
        <dbReference type="ChEBI" id="CHEBI:15378"/>
        <dbReference type="ChEBI" id="CHEBI:30013"/>
        <dbReference type="ChEBI" id="CHEBI:30616"/>
        <dbReference type="ChEBI" id="CHEBI:61977"/>
        <dbReference type="ChEBI" id="CHEBI:456216"/>
        <dbReference type="EC" id="2.7.11.1"/>
    </reaction>
</comment>
<evidence type="ECO:0000256" key="5">
    <source>
        <dbReference type="ARBA" id="ARBA00022679"/>
    </source>
</evidence>
<keyword evidence="6 12" id="KW-0547">Nucleotide-binding</keyword>
<dbReference type="GO" id="GO:0030430">
    <property type="term" value="C:host cell cytoplasm"/>
    <property type="evidence" value="ECO:0007669"/>
    <property type="project" value="UniProtKB-SubCell"/>
</dbReference>
<evidence type="ECO:0000256" key="11">
    <source>
        <dbReference type="ARBA" id="ARBA00048679"/>
    </source>
</evidence>
<dbReference type="Gene3D" id="1.10.510.10">
    <property type="entry name" value="Transferase(Phosphotransferase) domain 1"/>
    <property type="match status" value="1"/>
</dbReference>
<dbReference type="Gene3D" id="3.30.200.20">
    <property type="entry name" value="Phosphorylase Kinase, domain 1"/>
    <property type="match status" value="1"/>
</dbReference>
<name>A0A6P8J291_ACTTE</name>
<evidence type="ECO:0000313" key="17">
    <source>
        <dbReference type="RefSeq" id="XP_031573697.1"/>
    </source>
</evidence>
<keyword evidence="5" id="KW-0808">Transferase</keyword>
<evidence type="ECO:0000256" key="14">
    <source>
        <dbReference type="SAM" id="MobiDB-lite"/>
    </source>
</evidence>
<accession>A0A6P8J291</accession>
<feature type="region of interest" description="Disordered" evidence="14">
    <location>
        <begin position="107"/>
        <end position="127"/>
    </location>
</feature>
<dbReference type="RefSeq" id="XP_031573697.1">
    <property type="nucleotide sequence ID" value="XM_031717837.1"/>
</dbReference>
<evidence type="ECO:0000256" key="13">
    <source>
        <dbReference type="RuleBase" id="RU000304"/>
    </source>
</evidence>
<evidence type="ECO:0000256" key="2">
    <source>
        <dbReference type="ARBA" id="ARBA00012513"/>
    </source>
</evidence>
<dbReference type="FunFam" id="1.10.510.10:FF:000708">
    <property type="entry name" value="serine/threonine-protein kinase par-1-like"/>
    <property type="match status" value="1"/>
</dbReference>
<comment type="catalytic activity">
    <reaction evidence="11">
        <text>L-seryl-[protein] + ATP = O-phospho-L-seryl-[protein] + ADP + H(+)</text>
        <dbReference type="Rhea" id="RHEA:17989"/>
        <dbReference type="Rhea" id="RHEA-COMP:9863"/>
        <dbReference type="Rhea" id="RHEA-COMP:11604"/>
        <dbReference type="ChEBI" id="CHEBI:15378"/>
        <dbReference type="ChEBI" id="CHEBI:29999"/>
        <dbReference type="ChEBI" id="CHEBI:30616"/>
        <dbReference type="ChEBI" id="CHEBI:83421"/>
        <dbReference type="ChEBI" id="CHEBI:456216"/>
        <dbReference type="EC" id="2.7.11.1"/>
    </reaction>
</comment>
<comment type="subcellular location">
    <subcellularLocation>
        <location evidence="1">Host cytoplasm</location>
    </subcellularLocation>
</comment>
<dbReference type="InterPro" id="IPR051138">
    <property type="entry name" value="PIM_Ser/Thr_kinase"/>
</dbReference>
<dbReference type="PROSITE" id="PS00107">
    <property type="entry name" value="PROTEIN_KINASE_ATP"/>
    <property type="match status" value="1"/>
</dbReference>
<dbReference type="PANTHER" id="PTHR22984">
    <property type="entry name" value="SERINE/THREONINE-PROTEIN KINASE PIM"/>
    <property type="match status" value="1"/>
</dbReference>
<organism evidence="16 17">
    <name type="scientific">Actinia tenebrosa</name>
    <name type="common">Australian red waratah sea anemone</name>
    <dbReference type="NCBI Taxonomy" id="6105"/>
    <lineage>
        <taxon>Eukaryota</taxon>
        <taxon>Metazoa</taxon>
        <taxon>Cnidaria</taxon>
        <taxon>Anthozoa</taxon>
        <taxon>Hexacorallia</taxon>
        <taxon>Actiniaria</taxon>
        <taxon>Actiniidae</taxon>
        <taxon>Actinia</taxon>
    </lineage>
</organism>
<dbReference type="PANTHER" id="PTHR22984:SF25">
    <property type="entry name" value="PROTEIN KINASE DOMAIN-CONTAINING PROTEIN"/>
    <property type="match status" value="1"/>
</dbReference>
<dbReference type="InParanoid" id="A0A6P8J291"/>
<evidence type="ECO:0000256" key="1">
    <source>
        <dbReference type="ARBA" id="ARBA00004192"/>
    </source>
</evidence>
<dbReference type="PROSITE" id="PS50011">
    <property type="entry name" value="PROTEIN_KINASE_DOM"/>
    <property type="match status" value="1"/>
</dbReference>
<dbReference type="FunCoup" id="A0A6P8J291">
    <property type="interactions" value="2136"/>
</dbReference>
<dbReference type="KEGG" id="aten:116307551"/>
<evidence type="ECO:0000256" key="9">
    <source>
        <dbReference type="ARBA" id="ARBA00023200"/>
    </source>
</evidence>
<evidence type="ECO:0000256" key="4">
    <source>
        <dbReference type="ARBA" id="ARBA00022527"/>
    </source>
</evidence>
<dbReference type="GO" id="GO:0005737">
    <property type="term" value="C:cytoplasm"/>
    <property type="evidence" value="ECO:0007669"/>
    <property type="project" value="TreeGrafter"/>
</dbReference>
<feature type="region of interest" description="Disordered" evidence="14">
    <location>
        <begin position="384"/>
        <end position="431"/>
    </location>
</feature>
<evidence type="ECO:0000256" key="8">
    <source>
        <dbReference type="ARBA" id="ARBA00022840"/>
    </source>
</evidence>
<keyword evidence="9" id="KW-1035">Host cytoplasm</keyword>
<dbReference type="AlphaFoldDB" id="A0A6P8J291"/>
<dbReference type="OrthoDB" id="5951403at2759"/>
<evidence type="ECO:0000256" key="10">
    <source>
        <dbReference type="ARBA" id="ARBA00047899"/>
    </source>
</evidence>
<keyword evidence="8 12" id="KW-0067">ATP-binding</keyword>
<keyword evidence="7" id="KW-0418">Kinase</keyword>
<dbReference type="GeneID" id="116307551"/>
<evidence type="ECO:0000313" key="16">
    <source>
        <dbReference type="Proteomes" id="UP000515163"/>
    </source>
</evidence>
<feature type="region of interest" description="Disordered" evidence="14">
    <location>
        <begin position="25"/>
        <end position="51"/>
    </location>
</feature>
<comment type="similarity">
    <text evidence="13">Belongs to the protein kinase superfamily.</text>
</comment>
<evidence type="ECO:0000256" key="6">
    <source>
        <dbReference type="ARBA" id="ARBA00022741"/>
    </source>
</evidence>
<dbReference type="GO" id="GO:0005524">
    <property type="term" value="F:ATP binding"/>
    <property type="evidence" value="ECO:0007669"/>
    <property type="project" value="UniProtKB-UniRule"/>
</dbReference>
<sequence>MASRGCMFAFPSWTLKYFSMEPLTDPKSGENAENTEEARVNKGLTTESDDEQGITKGFCPVSYECQQDMANESTKRRFSSLLTVICRTAKRSANRVARIRKSKPVVEEPRKISARNESSTIQPDNGYENTALDQVEQRFNETYELLHLVGRGGFAMVYSGVRVRDSKPVAIKVIPKNNVYSFEEIDGVSVPMEVYLQRYLDHPNIIKLYDYFEYHQAYVLILERPTHYRDLFDFITEHKRLAEPNAKDIFKQVVSAAIYCESKGIFHRDIKDENILLDTKTGQVKLFDFGSGTILENTLYTDYEGTRAYCPPEWFRFHRYYARSATVWSLGVLLYNILMGDVPFTNEIEIVRAELNFTDDVSKDAQDLTRRLLAKHPSNRPTLEDVLQHPWLQEAKQRPRSSQEGRPSQYDSKFYNNGKRANDLSKGHDSQ</sequence>
<dbReference type="InterPro" id="IPR011009">
    <property type="entry name" value="Kinase-like_dom_sf"/>
</dbReference>
<feature type="compositionally biased region" description="Polar residues" evidence="14">
    <location>
        <begin position="115"/>
        <end position="127"/>
    </location>
</feature>
<feature type="binding site" evidence="12">
    <location>
        <position position="172"/>
    </location>
    <ligand>
        <name>ATP</name>
        <dbReference type="ChEBI" id="CHEBI:30616"/>
    </ligand>
</feature>
<evidence type="ECO:0000256" key="3">
    <source>
        <dbReference type="ARBA" id="ARBA00016885"/>
    </source>
</evidence>
<gene>
    <name evidence="17" type="primary">LOC116307551</name>
</gene>
<protein>
    <recommendedName>
        <fullName evidence="3">Serine/threonine-protein kinase 1</fullName>
        <ecNumber evidence="2">2.7.11.1</ecNumber>
    </recommendedName>
</protein>
<reference evidence="17" key="1">
    <citation type="submission" date="2025-08" db="UniProtKB">
        <authorList>
            <consortium name="RefSeq"/>
        </authorList>
    </citation>
    <scope>IDENTIFICATION</scope>
    <source>
        <tissue evidence="17">Tentacle</tissue>
    </source>
</reference>
<keyword evidence="16" id="KW-1185">Reference proteome</keyword>
<dbReference type="EC" id="2.7.11.1" evidence="2"/>
<dbReference type="Pfam" id="PF00069">
    <property type="entry name" value="Pkinase"/>
    <property type="match status" value="1"/>
</dbReference>
<dbReference type="SMART" id="SM00220">
    <property type="entry name" value="S_TKc"/>
    <property type="match status" value="1"/>
</dbReference>
<keyword evidence="4 13" id="KW-0723">Serine/threonine-protein kinase</keyword>